<reference evidence="12" key="1">
    <citation type="submission" date="2016-08" db="EMBL/GenBank/DDBJ databases">
        <title>VSG repertoire of Trypanosoma brucei EATRO 1125.</title>
        <authorList>
            <person name="Cross G.A."/>
        </authorList>
    </citation>
    <scope>NUCLEOTIDE SEQUENCE</scope>
    <source>
        <strain evidence="12">EATRO 1125</strain>
    </source>
</reference>
<accession>A0A1J0R6V9</accession>
<dbReference type="GO" id="GO:0005886">
    <property type="term" value="C:plasma membrane"/>
    <property type="evidence" value="ECO:0007669"/>
    <property type="project" value="UniProtKB-SubCell"/>
</dbReference>
<evidence type="ECO:0000256" key="10">
    <source>
        <dbReference type="SAM" id="SignalP"/>
    </source>
</evidence>
<dbReference type="GO" id="GO:0098552">
    <property type="term" value="C:side of membrane"/>
    <property type="evidence" value="ECO:0007669"/>
    <property type="project" value="UniProtKB-KW"/>
</dbReference>
<dbReference type="VEuPathDB" id="TriTrypDB:Tb427_000078600"/>
<feature type="compositionally biased region" description="Basic residues" evidence="9">
    <location>
        <begin position="365"/>
        <end position="375"/>
    </location>
</feature>
<keyword evidence="5 10" id="KW-0732">Signal</keyword>
<evidence type="ECO:0000256" key="5">
    <source>
        <dbReference type="ARBA" id="ARBA00022729"/>
    </source>
</evidence>
<dbReference type="VEuPathDB" id="TriTrypDB:Tb11.v5.0873"/>
<evidence type="ECO:0000256" key="2">
    <source>
        <dbReference type="ARBA" id="ARBA00004609"/>
    </source>
</evidence>
<keyword evidence="8" id="KW-0449">Lipoprotein</keyword>
<evidence type="ECO:0000256" key="9">
    <source>
        <dbReference type="SAM" id="MobiDB-lite"/>
    </source>
</evidence>
<keyword evidence="7" id="KW-0325">Glycoprotein</keyword>
<feature type="chain" id="PRO_5012452924" evidence="10">
    <location>
        <begin position="30"/>
        <end position="375"/>
    </location>
</feature>
<dbReference type="Pfam" id="PF13206">
    <property type="entry name" value="VSG_B"/>
    <property type="match status" value="1"/>
</dbReference>
<evidence type="ECO:0000256" key="7">
    <source>
        <dbReference type="ARBA" id="ARBA00023180"/>
    </source>
</evidence>
<feature type="signal peptide" evidence="10">
    <location>
        <begin position="1"/>
        <end position="29"/>
    </location>
</feature>
<evidence type="ECO:0000256" key="8">
    <source>
        <dbReference type="ARBA" id="ARBA00023288"/>
    </source>
</evidence>
<feature type="region of interest" description="Disordered" evidence="9">
    <location>
        <begin position="353"/>
        <end position="375"/>
    </location>
</feature>
<keyword evidence="4" id="KW-0336">GPI-anchor</keyword>
<feature type="compositionally biased region" description="Basic and acidic residues" evidence="9">
    <location>
        <begin position="353"/>
        <end position="362"/>
    </location>
</feature>
<evidence type="ECO:0000259" key="11">
    <source>
        <dbReference type="Pfam" id="PF13206"/>
    </source>
</evidence>
<dbReference type="VEuPathDB" id="TriTrypDB:Tb1125.Tb11.v5.0400"/>
<evidence type="ECO:0000313" key="12">
    <source>
        <dbReference type="EMBL" id="APD73601.1"/>
    </source>
</evidence>
<protein>
    <submittedName>
        <fullName evidence="12">Variant surface glycoprotein 1125.1385</fullName>
    </submittedName>
</protein>
<dbReference type="EMBL" id="KX699645">
    <property type="protein sequence ID" value="APD73601.1"/>
    <property type="molecule type" value="Genomic_DNA"/>
</dbReference>
<dbReference type="InterPro" id="IPR025932">
    <property type="entry name" value="Trypano_VSG_B_N_dom"/>
</dbReference>
<comment type="function">
    <text evidence="1">VSG forms a coat on the surface of the parasite. The trypanosome evades the immune response of the host by expressing a series of antigenically distinct VSGs from an estimated 1000 VSG genes.</text>
</comment>
<evidence type="ECO:0000256" key="3">
    <source>
        <dbReference type="ARBA" id="ARBA00022475"/>
    </source>
</evidence>
<keyword evidence="3" id="KW-1003">Cell membrane</keyword>
<dbReference type="AlphaFoldDB" id="A0A1J0R6V9"/>
<proteinExistence type="predicted"/>
<organism evidence="12">
    <name type="scientific">Trypanosoma brucei</name>
    <dbReference type="NCBI Taxonomy" id="5691"/>
    <lineage>
        <taxon>Eukaryota</taxon>
        <taxon>Discoba</taxon>
        <taxon>Euglenozoa</taxon>
        <taxon>Kinetoplastea</taxon>
        <taxon>Metakinetoplastina</taxon>
        <taxon>Trypanosomatida</taxon>
        <taxon>Trypanosomatidae</taxon>
        <taxon>Trypanosoma</taxon>
    </lineage>
</organism>
<dbReference type="VEuPathDB" id="TriTrypDB:Tb427_000078500"/>
<evidence type="ECO:0000256" key="6">
    <source>
        <dbReference type="ARBA" id="ARBA00023136"/>
    </source>
</evidence>
<keyword evidence="6" id="KW-0472">Membrane</keyword>
<feature type="domain" description="Trypanosome variant surface glycoprotein B-type N-terminal" evidence="11">
    <location>
        <begin position="24"/>
        <end position="370"/>
    </location>
</feature>
<comment type="subcellular location">
    <subcellularLocation>
        <location evidence="2">Cell membrane</location>
        <topology evidence="2">Lipid-anchor</topology>
        <topology evidence="2">GPI-anchor</topology>
    </subcellularLocation>
</comment>
<evidence type="ECO:0000256" key="4">
    <source>
        <dbReference type="ARBA" id="ARBA00022622"/>
    </source>
</evidence>
<sequence length="375" mass="39307">MTNAKRAFISFKTLFLITTTNLFTAGANTASGDNTAQYKAICMLVNLAKKCTKGGQATTTKTDTALVVGAINISLAGSDFQQAIDTEKEWATLPQDNKNKLGGNKADWKFWKESKKQLKNHQTLIKTFAAEPKTAAQRLAAAELAKRARNLYAEANQASATPAASAAQLCKEALYGQGQTSSDGLKAGDATRANVCSEQAGGTNNKAGKALFCDVLCLRGGSSTHADTKQACGKGLETSETSTAWTPKTNGQAVGDPLIAHCAKFGGAGHLTDVTLEAAWATLQGQIKTDSSTNAGKPLVLGAVDSVGGSAFTGCTGNKVTNGGQCVQYKLTHFANGQTTIPWLSALRRAAEKVKTDEDNAKKSTASRKRTTTTK</sequence>
<name>A0A1J0R6V9_9TRYP</name>
<evidence type="ECO:0000256" key="1">
    <source>
        <dbReference type="ARBA" id="ARBA00002523"/>
    </source>
</evidence>